<keyword evidence="10" id="KW-1185">Reference proteome</keyword>
<evidence type="ECO:0000256" key="6">
    <source>
        <dbReference type="SAM" id="MobiDB-lite"/>
    </source>
</evidence>
<comment type="caution">
    <text evidence="9">The sequence shown here is derived from an EMBL/GenBank/DDBJ whole genome shotgun (WGS) entry which is preliminary data.</text>
</comment>
<feature type="region of interest" description="Disordered" evidence="6">
    <location>
        <begin position="455"/>
        <end position="480"/>
    </location>
</feature>
<feature type="domain" description="Transmembrane protein 135 N-terminal" evidence="8">
    <location>
        <begin position="191"/>
        <end position="308"/>
    </location>
</feature>
<feature type="transmembrane region" description="Helical" evidence="7">
    <location>
        <begin position="15"/>
        <end position="36"/>
    </location>
</feature>
<sequence>MVQPSDSKDTLRYTGFLGAFAGVFVSVDEGLAAVFGPERTKRWRAFVAGALAGPAILLTGPKTRHDSLAIYILLRGITLLVRCGNKPNAPPAVRKLLTVTRLKHGDTALMCACTSQIGYSWICKPHTLPPTFVHFLNHHGGKELWFYKAAKELSERSWRGDPLAPLEALKGTEHEDTVATHPCEWAHEGETCTYSAFKFFPGAYLRALPVYLPVYVLPAILVHRKALLEKGGLQIWAKVLKGALRSSAFLGLYCTLCWRGACMGFQTTQSCSPPVIAASCWTGGLATLLEKKSRRMELAVYCLSRALESFALCLVDWGLVRRRDVPKRIDVLMFSAAAAAIMHCYSDGRGRHRDVFRSKYLNILDFVFGNTGVEQGAITHVPSTKDLLAAVPVDLIVDRQAWRQRAHLVSDSLAVGLEHLADGRFEGPDTPRASFEGQGAITEFASGALDLESGRYQADDRPSNSVDADSAASGSASQAQHRGFTFGRLLNRPSMPLQLSRQRTESDEAETPTSAWHPPGSKTKDLLSIQEPGSPLENISEADEIRWAARKSLEAER</sequence>
<organism evidence="9 10">
    <name type="scientific">Coccomyxa viridis</name>
    <dbReference type="NCBI Taxonomy" id="1274662"/>
    <lineage>
        <taxon>Eukaryota</taxon>
        <taxon>Viridiplantae</taxon>
        <taxon>Chlorophyta</taxon>
        <taxon>core chlorophytes</taxon>
        <taxon>Trebouxiophyceae</taxon>
        <taxon>Trebouxiophyceae incertae sedis</taxon>
        <taxon>Coccomyxaceae</taxon>
        <taxon>Coccomyxa</taxon>
    </lineage>
</organism>
<dbReference type="Proteomes" id="UP001497392">
    <property type="component" value="Unassembled WGS sequence"/>
</dbReference>
<gene>
    <name evidence="9" type="primary">g5824</name>
    <name evidence="9" type="ORF">VP750_LOCUS4986</name>
</gene>
<keyword evidence="3 7" id="KW-0812">Transmembrane</keyword>
<keyword evidence="5 7" id="KW-0472">Membrane</keyword>
<feature type="region of interest" description="Disordered" evidence="6">
    <location>
        <begin position="498"/>
        <end position="541"/>
    </location>
</feature>
<dbReference type="Pfam" id="PF15982">
    <property type="entry name" value="TMEM135_C_rich"/>
    <property type="match status" value="1"/>
</dbReference>
<comment type="subcellular location">
    <subcellularLocation>
        <location evidence="1">Endomembrane system</location>
        <topology evidence="1">Multi-pass membrane protein</topology>
    </subcellularLocation>
</comment>
<proteinExistence type="inferred from homology"/>
<evidence type="ECO:0000256" key="5">
    <source>
        <dbReference type="ARBA" id="ARBA00023136"/>
    </source>
</evidence>
<evidence type="ECO:0000256" key="3">
    <source>
        <dbReference type="ARBA" id="ARBA00022692"/>
    </source>
</evidence>
<dbReference type="PANTHER" id="PTHR12459">
    <property type="entry name" value="TRANSMEMBRANE PROTEIN 135-RELATED"/>
    <property type="match status" value="1"/>
</dbReference>
<dbReference type="InterPro" id="IPR031926">
    <property type="entry name" value="TMEM135_N"/>
</dbReference>
<evidence type="ECO:0000259" key="8">
    <source>
        <dbReference type="Pfam" id="PF15982"/>
    </source>
</evidence>
<evidence type="ECO:0000256" key="4">
    <source>
        <dbReference type="ARBA" id="ARBA00022989"/>
    </source>
</evidence>
<dbReference type="InterPro" id="IPR026749">
    <property type="entry name" value="Tmem135"/>
</dbReference>
<keyword evidence="4 7" id="KW-1133">Transmembrane helix</keyword>
<evidence type="ECO:0000256" key="2">
    <source>
        <dbReference type="ARBA" id="ARBA00008924"/>
    </source>
</evidence>
<dbReference type="EMBL" id="CAXHTA020000008">
    <property type="protein sequence ID" value="CAL5223327.1"/>
    <property type="molecule type" value="Genomic_DNA"/>
</dbReference>
<dbReference type="PANTHER" id="PTHR12459:SF15">
    <property type="entry name" value="TRANSMEMBRANE PROTEIN 135"/>
    <property type="match status" value="1"/>
</dbReference>
<evidence type="ECO:0000256" key="7">
    <source>
        <dbReference type="SAM" id="Phobius"/>
    </source>
</evidence>
<evidence type="ECO:0000313" key="10">
    <source>
        <dbReference type="Proteomes" id="UP001497392"/>
    </source>
</evidence>
<feature type="compositionally biased region" description="Low complexity" evidence="6">
    <location>
        <begin position="465"/>
        <end position="480"/>
    </location>
</feature>
<protein>
    <submittedName>
        <fullName evidence="9">G5824 protein</fullName>
    </submittedName>
</protein>
<comment type="similarity">
    <text evidence="2">Belongs to the TMEM135 family.</text>
</comment>
<name>A0ABP1FYX5_9CHLO</name>
<reference evidence="9 10" key="1">
    <citation type="submission" date="2024-06" db="EMBL/GenBank/DDBJ databases">
        <authorList>
            <person name="Kraege A."/>
            <person name="Thomma B."/>
        </authorList>
    </citation>
    <scope>NUCLEOTIDE SEQUENCE [LARGE SCALE GENOMIC DNA]</scope>
</reference>
<evidence type="ECO:0000256" key="1">
    <source>
        <dbReference type="ARBA" id="ARBA00004127"/>
    </source>
</evidence>
<accession>A0ABP1FYX5</accession>
<evidence type="ECO:0000313" key="9">
    <source>
        <dbReference type="EMBL" id="CAL5223327.1"/>
    </source>
</evidence>